<dbReference type="PANTHER" id="PTHR43130">
    <property type="entry name" value="ARAC-FAMILY TRANSCRIPTIONAL REGULATOR"/>
    <property type="match status" value="1"/>
</dbReference>
<comment type="caution">
    <text evidence="3">The sequence shown here is derived from an EMBL/GenBank/DDBJ whole genome shotgun (WGS) entry which is preliminary data.</text>
</comment>
<dbReference type="GO" id="GO:0016829">
    <property type="term" value="F:lyase activity"/>
    <property type="evidence" value="ECO:0007669"/>
    <property type="project" value="UniProtKB-KW"/>
</dbReference>
<feature type="chain" id="PRO_5046283011" evidence="1">
    <location>
        <begin position="25"/>
        <end position="257"/>
    </location>
</feature>
<dbReference type="SUPFAM" id="SSF52317">
    <property type="entry name" value="Class I glutamine amidotransferase-like"/>
    <property type="match status" value="1"/>
</dbReference>
<dbReference type="CDD" id="cd03139">
    <property type="entry name" value="GATase1_PfpI_2"/>
    <property type="match status" value="1"/>
</dbReference>
<dbReference type="Proteomes" id="UP001597521">
    <property type="component" value="Unassembled WGS sequence"/>
</dbReference>
<feature type="domain" description="DJ-1/PfpI" evidence="2">
    <location>
        <begin position="38"/>
        <end position="200"/>
    </location>
</feature>
<sequence>MALDRRTLLLSALALPLVSAASRAATPVSHEAGLDHIGMLVYPGFTALDFVGPHHFLGNLPGAQVHVVTTQPELSPVASDLGLIVQPTTTMADCPAELTVLFVPGGTAGTIAAARDEQVLEFIADRASRARYVTSVCTGSLVLGAAGVLEGKRATSHWATVPTLERFGAIPVRERVVRDGNVITGAGVSAGIDFGITLAEELRGRLFAEAGVLISEYAPEPPIVGGTLETARPEVAALLERNLAPFVADANELKVLQ</sequence>
<proteinExistence type="predicted"/>
<keyword evidence="1" id="KW-0732">Signal</keyword>
<evidence type="ECO:0000313" key="3">
    <source>
        <dbReference type="EMBL" id="MFD2648813.1"/>
    </source>
</evidence>
<accession>A0ABW5QMH2</accession>
<dbReference type="Gene3D" id="3.40.50.880">
    <property type="match status" value="1"/>
</dbReference>
<dbReference type="InterPro" id="IPR002818">
    <property type="entry name" value="DJ-1/PfpI"/>
</dbReference>
<evidence type="ECO:0000256" key="1">
    <source>
        <dbReference type="SAM" id="SignalP"/>
    </source>
</evidence>
<evidence type="ECO:0000259" key="2">
    <source>
        <dbReference type="Pfam" id="PF01965"/>
    </source>
</evidence>
<dbReference type="PANTHER" id="PTHR43130:SF2">
    <property type="entry name" value="DJ-1_PFPI DOMAIN-CONTAINING PROTEIN"/>
    <property type="match status" value="1"/>
</dbReference>
<dbReference type="EC" id="4.2.1.-" evidence="3"/>
<dbReference type="InterPro" id="IPR029062">
    <property type="entry name" value="Class_I_gatase-like"/>
</dbReference>
<dbReference type="Pfam" id="PF01965">
    <property type="entry name" value="DJ-1_PfpI"/>
    <property type="match status" value="1"/>
</dbReference>
<gene>
    <name evidence="3" type="ORF">ACFSX5_13560</name>
</gene>
<dbReference type="RefSeq" id="WP_386834127.1">
    <property type="nucleotide sequence ID" value="NZ_JBHUNP010000001.1"/>
</dbReference>
<organism evidence="3 4">
    <name type="scientific">Devosia albogilva</name>
    <dbReference type="NCBI Taxonomy" id="429726"/>
    <lineage>
        <taxon>Bacteria</taxon>
        <taxon>Pseudomonadati</taxon>
        <taxon>Pseudomonadota</taxon>
        <taxon>Alphaproteobacteria</taxon>
        <taxon>Hyphomicrobiales</taxon>
        <taxon>Devosiaceae</taxon>
        <taxon>Devosia</taxon>
    </lineage>
</organism>
<keyword evidence="4" id="KW-1185">Reference proteome</keyword>
<evidence type="ECO:0000313" key="4">
    <source>
        <dbReference type="Proteomes" id="UP001597521"/>
    </source>
</evidence>
<keyword evidence="3" id="KW-0456">Lyase</keyword>
<reference evidence="4" key="1">
    <citation type="journal article" date="2019" name="Int. J. Syst. Evol. Microbiol.">
        <title>The Global Catalogue of Microorganisms (GCM) 10K type strain sequencing project: providing services to taxonomists for standard genome sequencing and annotation.</title>
        <authorList>
            <consortium name="The Broad Institute Genomics Platform"/>
            <consortium name="The Broad Institute Genome Sequencing Center for Infectious Disease"/>
            <person name="Wu L."/>
            <person name="Ma J."/>
        </authorList>
    </citation>
    <scope>NUCLEOTIDE SEQUENCE [LARGE SCALE GENOMIC DNA]</scope>
    <source>
        <strain evidence="4">CCM 7427</strain>
    </source>
</reference>
<dbReference type="InterPro" id="IPR052158">
    <property type="entry name" value="INH-QAR"/>
</dbReference>
<dbReference type="EMBL" id="JBHUNP010000001">
    <property type="protein sequence ID" value="MFD2648813.1"/>
    <property type="molecule type" value="Genomic_DNA"/>
</dbReference>
<protein>
    <submittedName>
        <fullName evidence="3">DJ-1/PfpI family protein</fullName>
        <ecNumber evidence="3">4.2.1.-</ecNumber>
    </submittedName>
</protein>
<feature type="signal peptide" evidence="1">
    <location>
        <begin position="1"/>
        <end position="24"/>
    </location>
</feature>
<name>A0ABW5QMH2_9HYPH</name>